<evidence type="ECO:0000313" key="15">
    <source>
        <dbReference type="EMBL" id="KAL2761721.1"/>
    </source>
</evidence>
<comment type="caution">
    <text evidence="11">Lacks conserved residue(s) required for the propagation of feature annotation.</text>
</comment>
<keyword evidence="6 13" id="KW-1133">Transmembrane helix</keyword>
<dbReference type="GO" id="GO:0007165">
    <property type="term" value="P:signal transduction"/>
    <property type="evidence" value="ECO:0007669"/>
    <property type="project" value="UniProtKB-ARBA"/>
</dbReference>
<evidence type="ECO:0000259" key="14">
    <source>
        <dbReference type="PROSITE" id="PS50050"/>
    </source>
</evidence>
<comment type="caution">
    <text evidence="15">The sequence shown here is derived from an EMBL/GenBank/DDBJ whole genome shotgun (WGS) entry which is preliminary data.</text>
</comment>
<keyword evidence="9 15" id="KW-0675">Receptor</keyword>
<feature type="compositionally biased region" description="Polar residues" evidence="12">
    <location>
        <begin position="255"/>
        <end position="266"/>
    </location>
</feature>
<keyword evidence="3" id="KW-0053">Apoptosis</keyword>
<dbReference type="InterPro" id="IPR020465">
    <property type="entry name" value="TNFR_10"/>
</dbReference>
<feature type="repeat" description="TNFR-Cys" evidence="11">
    <location>
        <begin position="99"/>
        <end position="140"/>
    </location>
</feature>
<dbReference type="PROSITE" id="PS50050">
    <property type="entry name" value="TNFR_NGFR_2"/>
    <property type="match status" value="2"/>
</dbReference>
<keyword evidence="16" id="KW-1185">Reference proteome</keyword>
<proteinExistence type="predicted"/>
<evidence type="ECO:0000256" key="2">
    <source>
        <dbReference type="ARBA" id="ARBA00022692"/>
    </source>
</evidence>
<feature type="domain" description="TNFR-Cys" evidence="14">
    <location>
        <begin position="99"/>
        <end position="140"/>
    </location>
</feature>
<dbReference type="CDD" id="cd10580">
    <property type="entry name" value="TNFRSF10"/>
    <property type="match status" value="1"/>
</dbReference>
<keyword evidence="5" id="KW-0677">Repeat</keyword>
<feature type="disulfide bond" evidence="11">
    <location>
        <begin position="119"/>
        <end position="132"/>
    </location>
</feature>
<dbReference type="Proteomes" id="UP001610411">
    <property type="component" value="Unassembled WGS sequence"/>
</dbReference>
<keyword evidence="2 13" id="KW-0812">Transmembrane</keyword>
<dbReference type="Gene3D" id="2.10.50.10">
    <property type="entry name" value="Tumor Necrosis Factor Receptor, subunit A, domain 2"/>
    <property type="match status" value="3"/>
</dbReference>
<dbReference type="GO" id="GO:0004888">
    <property type="term" value="F:transmembrane signaling receptor activity"/>
    <property type="evidence" value="ECO:0007669"/>
    <property type="project" value="UniProtKB-ARBA"/>
</dbReference>
<evidence type="ECO:0000313" key="16">
    <source>
        <dbReference type="Proteomes" id="UP001610411"/>
    </source>
</evidence>
<dbReference type="InterPro" id="IPR034024">
    <property type="entry name" value="TNFRSF10_N"/>
</dbReference>
<feature type="non-terminal residue" evidence="15">
    <location>
        <position position="294"/>
    </location>
</feature>
<evidence type="ECO:0000256" key="7">
    <source>
        <dbReference type="ARBA" id="ARBA00023136"/>
    </source>
</evidence>
<keyword evidence="8 11" id="KW-1015">Disulfide bond</keyword>
<organism evidence="15 16">
    <name type="scientific">Daubentonia madagascariensis</name>
    <name type="common">Aye-aye</name>
    <name type="synonym">Sciurus madagascariensis</name>
    <dbReference type="NCBI Taxonomy" id="31869"/>
    <lineage>
        <taxon>Eukaryota</taxon>
        <taxon>Metazoa</taxon>
        <taxon>Chordata</taxon>
        <taxon>Craniata</taxon>
        <taxon>Vertebrata</taxon>
        <taxon>Euteleostomi</taxon>
        <taxon>Mammalia</taxon>
        <taxon>Eutheria</taxon>
        <taxon>Euarchontoglires</taxon>
        <taxon>Primates</taxon>
        <taxon>Strepsirrhini</taxon>
        <taxon>Chiromyiformes</taxon>
        <taxon>Daubentoniidae</taxon>
        <taxon>Daubentonia</taxon>
    </lineage>
</organism>
<protein>
    <submittedName>
        <fullName evidence="15">Tumor necrosis factor receptor superfamily member 10A</fullName>
    </submittedName>
</protein>
<evidence type="ECO:0000256" key="3">
    <source>
        <dbReference type="ARBA" id="ARBA00022703"/>
    </source>
</evidence>
<feature type="non-terminal residue" evidence="15">
    <location>
        <position position="1"/>
    </location>
</feature>
<name>A0ABD2D597_DAUMA</name>
<evidence type="ECO:0000256" key="9">
    <source>
        <dbReference type="ARBA" id="ARBA00023170"/>
    </source>
</evidence>
<evidence type="ECO:0000256" key="5">
    <source>
        <dbReference type="ARBA" id="ARBA00022737"/>
    </source>
</evidence>
<evidence type="ECO:0000256" key="13">
    <source>
        <dbReference type="SAM" id="Phobius"/>
    </source>
</evidence>
<dbReference type="InterPro" id="IPR052491">
    <property type="entry name" value="TNFRSF10"/>
</dbReference>
<feature type="domain" description="TNFR-Cys" evidence="14">
    <location>
        <begin position="141"/>
        <end position="181"/>
    </location>
</feature>
<evidence type="ECO:0000256" key="4">
    <source>
        <dbReference type="ARBA" id="ARBA00022729"/>
    </source>
</evidence>
<feature type="disulfide bond" evidence="11">
    <location>
        <begin position="163"/>
        <end position="181"/>
    </location>
</feature>
<dbReference type="SUPFAM" id="SSF57586">
    <property type="entry name" value="TNF receptor-like"/>
    <property type="match status" value="3"/>
</dbReference>
<dbReference type="FunFam" id="2.10.50.10:FF:000016">
    <property type="entry name" value="Tumor necrosis factor receptor superfamily member 10B"/>
    <property type="match status" value="1"/>
</dbReference>
<dbReference type="InterPro" id="IPR001368">
    <property type="entry name" value="TNFR/NGFR_Cys_rich_reg"/>
</dbReference>
<feature type="transmembrane region" description="Helical" evidence="13">
    <location>
        <begin position="194"/>
        <end position="218"/>
    </location>
</feature>
<feature type="region of interest" description="Disordered" evidence="12">
    <location>
        <begin position="1"/>
        <end position="37"/>
    </location>
</feature>
<keyword evidence="7 13" id="KW-0472">Membrane</keyword>
<dbReference type="GO" id="GO:0006915">
    <property type="term" value="P:apoptotic process"/>
    <property type="evidence" value="ECO:0007669"/>
    <property type="project" value="UniProtKB-KW"/>
</dbReference>
<evidence type="ECO:0000256" key="11">
    <source>
        <dbReference type="PROSITE-ProRule" id="PRU00206"/>
    </source>
</evidence>
<feature type="region of interest" description="Disordered" evidence="12">
    <location>
        <begin position="242"/>
        <end position="268"/>
    </location>
</feature>
<dbReference type="Pfam" id="PF00020">
    <property type="entry name" value="TNFR_c6"/>
    <property type="match status" value="2"/>
</dbReference>
<dbReference type="PRINTS" id="PR01956">
    <property type="entry name" value="TNFACTORR10"/>
</dbReference>
<evidence type="ECO:0000256" key="8">
    <source>
        <dbReference type="ARBA" id="ARBA00023157"/>
    </source>
</evidence>
<evidence type="ECO:0000256" key="12">
    <source>
        <dbReference type="SAM" id="MobiDB-lite"/>
    </source>
</evidence>
<feature type="compositionally biased region" description="Low complexity" evidence="12">
    <location>
        <begin position="8"/>
        <end position="25"/>
    </location>
</feature>
<evidence type="ECO:0000256" key="10">
    <source>
        <dbReference type="ARBA" id="ARBA00023180"/>
    </source>
</evidence>
<gene>
    <name evidence="15" type="ORF">WCI35_031961</name>
</gene>
<dbReference type="SMART" id="SM00208">
    <property type="entry name" value="TNFR"/>
    <property type="match status" value="2"/>
</dbReference>
<accession>A0ABD2D597</accession>
<evidence type="ECO:0000256" key="6">
    <source>
        <dbReference type="ARBA" id="ARBA00022989"/>
    </source>
</evidence>
<feature type="repeat" description="TNFR-Cys" evidence="11">
    <location>
        <begin position="141"/>
        <end position="181"/>
    </location>
</feature>
<feature type="disulfide bond" evidence="11">
    <location>
        <begin position="122"/>
        <end position="140"/>
    </location>
</feature>
<keyword evidence="4" id="KW-0732">Signal</keyword>
<keyword evidence="10" id="KW-0325">Glycoprotein</keyword>
<dbReference type="PANTHER" id="PTHR46330">
    <property type="entry name" value="TUMOR NECROSIS FACTOR RECEPTOR SUPERFAMILY MEMBER 10B"/>
    <property type="match status" value="1"/>
</dbReference>
<reference evidence="15 16" key="1">
    <citation type="journal article" date="2024" name="G3 (Bethesda)">
        <title>A hybrid genome assembly of the endangered aye-aye (Daubentonia madagascariensis).</title>
        <authorList>
            <person name="Versoza C.J."/>
            <person name="Pfeifer S.P."/>
        </authorList>
    </citation>
    <scope>NUCLEOTIDE SEQUENCE [LARGE SCALE GENOMIC DNA]</scope>
    <source>
        <strain evidence="15">6821</strain>
    </source>
</reference>
<dbReference type="GO" id="GO:0016020">
    <property type="term" value="C:membrane"/>
    <property type="evidence" value="ECO:0007669"/>
    <property type="project" value="UniProtKB-SubCell"/>
</dbReference>
<dbReference type="PANTHER" id="PTHR46330:SF1">
    <property type="entry name" value="TUMOR NECROSIS FACTOR RECEPTOR SUPERFAMILY MEMBER 10B"/>
    <property type="match status" value="1"/>
</dbReference>
<comment type="subcellular location">
    <subcellularLocation>
        <location evidence="1">Membrane</location>
        <topology evidence="1">Single-pass type I membrane protein</topology>
    </subcellularLocation>
</comment>
<evidence type="ECO:0000256" key="1">
    <source>
        <dbReference type="ARBA" id="ARBA00004479"/>
    </source>
</evidence>
<dbReference type="EMBL" id="JBFSEQ010000014">
    <property type="protein sequence ID" value="KAL2761721.1"/>
    <property type="molecule type" value="Genomic_DNA"/>
</dbReference>
<dbReference type="AlphaFoldDB" id="A0ABD2D597"/>
<sequence>ERYANSMGQRGQSAAAASGALVGRAPNSRPARGSRPGLRVPETVMLVIVGALQSVLADSAITTRVRDQSAVLQQWKDSPKGGQCPPGTHLSEHTGVCNNCTPGGDYTSYWNDEPICFSCKFCKSDEDERSPCTTTRNRECQCKPGTYRGEDSPEFCWKCRTRCPDGMVEDSPCTPWSDLVCVPKGSGDGLLMTLMVVGVFVVGVFVVVVVVVACLYWRCILTGCDQDPKWVDRVFSWCQRSPRGPGAEDNARNEILNNTDSQSSLVPEQEMESQELAELAGVTVTSPGEAECLL</sequence>
<dbReference type="FunFam" id="2.10.50.10:FF:000004">
    <property type="entry name" value="Tumor necrosis factor receptor superfamily member 6"/>
    <property type="match status" value="1"/>
</dbReference>